<dbReference type="PANTHER" id="PTHR24421:SF10">
    <property type="entry name" value="NITRATE_NITRITE SENSOR PROTEIN NARQ"/>
    <property type="match status" value="1"/>
</dbReference>
<dbReference type="InterPro" id="IPR003594">
    <property type="entry name" value="HATPase_dom"/>
</dbReference>
<dbReference type="Proteomes" id="UP000326838">
    <property type="component" value="Unassembled WGS sequence"/>
</dbReference>
<keyword evidence="4" id="KW-0808">Transferase</keyword>
<evidence type="ECO:0000256" key="4">
    <source>
        <dbReference type="ARBA" id="ARBA00022679"/>
    </source>
</evidence>
<dbReference type="GO" id="GO:0046983">
    <property type="term" value="F:protein dimerization activity"/>
    <property type="evidence" value="ECO:0007669"/>
    <property type="project" value="InterPro"/>
</dbReference>
<evidence type="ECO:0000256" key="8">
    <source>
        <dbReference type="ARBA" id="ARBA00023012"/>
    </source>
</evidence>
<comment type="catalytic activity">
    <reaction evidence="1">
        <text>ATP + protein L-histidine = ADP + protein N-phospho-L-histidine.</text>
        <dbReference type="EC" id="2.7.13.3"/>
    </reaction>
</comment>
<dbReference type="GO" id="GO:0005524">
    <property type="term" value="F:ATP binding"/>
    <property type="evidence" value="ECO:0007669"/>
    <property type="project" value="UniProtKB-KW"/>
</dbReference>
<evidence type="ECO:0000313" key="13">
    <source>
        <dbReference type="EMBL" id="KAA9134417.1"/>
    </source>
</evidence>
<dbReference type="EMBL" id="VYUY01000007">
    <property type="protein sequence ID" value="KAA9134417.1"/>
    <property type="molecule type" value="Genomic_DNA"/>
</dbReference>
<evidence type="ECO:0000256" key="5">
    <source>
        <dbReference type="ARBA" id="ARBA00022741"/>
    </source>
</evidence>
<organism evidence="13 14">
    <name type="scientific">Microbacterium caowuchunii</name>
    <dbReference type="NCBI Taxonomy" id="2614638"/>
    <lineage>
        <taxon>Bacteria</taxon>
        <taxon>Bacillati</taxon>
        <taxon>Actinomycetota</taxon>
        <taxon>Actinomycetes</taxon>
        <taxon>Micrococcales</taxon>
        <taxon>Microbacteriaceae</taxon>
        <taxon>Microbacterium</taxon>
    </lineage>
</organism>
<feature type="transmembrane region" description="Helical" evidence="10">
    <location>
        <begin position="108"/>
        <end position="130"/>
    </location>
</feature>
<evidence type="ECO:0000256" key="9">
    <source>
        <dbReference type="SAM" id="MobiDB-lite"/>
    </source>
</evidence>
<keyword evidence="5" id="KW-0547">Nucleotide-binding</keyword>
<dbReference type="AlphaFoldDB" id="A0A5N0TJV9"/>
<feature type="region of interest" description="Disordered" evidence="9">
    <location>
        <begin position="362"/>
        <end position="386"/>
    </location>
</feature>
<keyword evidence="7" id="KW-0067">ATP-binding</keyword>
<dbReference type="EC" id="2.7.13.3" evidence="2"/>
<evidence type="ECO:0000256" key="1">
    <source>
        <dbReference type="ARBA" id="ARBA00000085"/>
    </source>
</evidence>
<feature type="transmembrane region" description="Helical" evidence="10">
    <location>
        <begin position="85"/>
        <end position="102"/>
    </location>
</feature>
<evidence type="ECO:0000256" key="2">
    <source>
        <dbReference type="ARBA" id="ARBA00012438"/>
    </source>
</evidence>
<dbReference type="Gene3D" id="1.20.5.1930">
    <property type="match status" value="1"/>
</dbReference>
<dbReference type="CDD" id="cd16917">
    <property type="entry name" value="HATPase_UhpB-NarQ-NarX-like"/>
    <property type="match status" value="1"/>
</dbReference>
<evidence type="ECO:0000313" key="14">
    <source>
        <dbReference type="Proteomes" id="UP000326838"/>
    </source>
</evidence>
<feature type="transmembrane region" description="Helical" evidence="10">
    <location>
        <begin position="60"/>
        <end position="78"/>
    </location>
</feature>
<dbReference type="PANTHER" id="PTHR24421">
    <property type="entry name" value="NITRATE/NITRITE SENSOR PROTEIN NARX-RELATED"/>
    <property type="match status" value="1"/>
</dbReference>
<evidence type="ECO:0000256" key="3">
    <source>
        <dbReference type="ARBA" id="ARBA00022553"/>
    </source>
</evidence>
<keyword evidence="10" id="KW-0812">Transmembrane</keyword>
<evidence type="ECO:0000256" key="10">
    <source>
        <dbReference type="SAM" id="Phobius"/>
    </source>
</evidence>
<accession>A0A5N0TJV9</accession>
<dbReference type="Gene3D" id="3.30.565.10">
    <property type="entry name" value="Histidine kinase-like ATPase, C-terminal domain"/>
    <property type="match status" value="1"/>
</dbReference>
<keyword evidence="6 13" id="KW-0418">Kinase</keyword>
<dbReference type="SUPFAM" id="SSF55874">
    <property type="entry name" value="ATPase domain of HSP90 chaperone/DNA topoisomerase II/histidine kinase"/>
    <property type="match status" value="1"/>
</dbReference>
<dbReference type="GO" id="GO:0016020">
    <property type="term" value="C:membrane"/>
    <property type="evidence" value="ECO:0007669"/>
    <property type="project" value="InterPro"/>
</dbReference>
<proteinExistence type="predicted"/>
<dbReference type="InterPro" id="IPR050482">
    <property type="entry name" value="Sensor_HK_TwoCompSys"/>
</dbReference>
<feature type="domain" description="Signal transduction histidine kinase subgroup 3 dimerisation and phosphoacceptor" evidence="12">
    <location>
        <begin position="213"/>
        <end position="279"/>
    </location>
</feature>
<keyword evidence="14" id="KW-1185">Reference proteome</keyword>
<keyword evidence="8" id="KW-0902">Two-component regulatory system</keyword>
<feature type="transmembrane region" description="Helical" evidence="10">
    <location>
        <begin position="160"/>
        <end position="186"/>
    </location>
</feature>
<evidence type="ECO:0000256" key="6">
    <source>
        <dbReference type="ARBA" id="ARBA00022777"/>
    </source>
</evidence>
<sequence>MRTWCASPWCAVGETRTVTSMTRQRRAPHRRAVWLVVLAVLAVTLFSVLVPLQAVSYGTPLPFAMLAGAGVSAAPLLAVAYPRTAILVFCSSAFALALAVSADRDQAWPWPWSVPATIALSVLVLVVTVVRGWRTGLVPWAVSNLASLVVLLILPDAVSVAAATANLITTASISAAALLVGVLLAGRIRVGEELTKSLELAAVEQSRRMLVEERTRIARELHDVVAHSMSVIQVQASTARYRIGELAPDAAAEFDDIAATARGSLAEMRRLLGVLRTDDHEQELVPQQGIGDIPALVESVRRAGVEVGLSLDPPPGDAPPSAQITAFRIVQEALSNAVRHAPGSAVQVELGRRDGALQIRVHNGAGTSPGSSPGAATAPSDGGHGLRGMQERVALLAGTLMTGPDPAGGWTVTAVLPWAGAGEDRT</sequence>
<feature type="transmembrane region" description="Helical" evidence="10">
    <location>
        <begin position="137"/>
        <end position="154"/>
    </location>
</feature>
<gene>
    <name evidence="13" type="ORF">F6B40_06515</name>
</gene>
<keyword evidence="3" id="KW-0597">Phosphoprotein</keyword>
<protein>
    <recommendedName>
        <fullName evidence="2">histidine kinase</fullName>
        <ecNumber evidence="2">2.7.13.3</ecNumber>
    </recommendedName>
</protein>
<feature type="transmembrane region" description="Helical" evidence="10">
    <location>
        <begin position="32"/>
        <end position="54"/>
    </location>
</feature>
<dbReference type="Pfam" id="PF07730">
    <property type="entry name" value="HisKA_3"/>
    <property type="match status" value="1"/>
</dbReference>
<name>A0A5N0TJV9_9MICO</name>
<keyword evidence="10" id="KW-0472">Membrane</keyword>
<comment type="caution">
    <text evidence="13">The sequence shown here is derived from an EMBL/GenBank/DDBJ whole genome shotgun (WGS) entry which is preliminary data.</text>
</comment>
<reference evidence="14" key="1">
    <citation type="submission" date="2019-09" db="EMBL/GenBank/DDBJ databases">
        <title>Mumia zhuanghuii sp. nov. isolated from the intestinal contents of plateau pika (Ochotona curzoniae) in the Qinghai-Tibet plateau of China.</title>
        <authorList>
            <person name="Tian Z."/>
        </authorList>
    </citation>
    <scope>NUCLEOTIDE SEQUENCE [LARGE SCALE GENOMIC DNA]</scope>
    <source>
        <strain evidence="14">L-033</strain>
    </source>
</reference>
<keyword evidence="10" id="KW-1133">Transmembrane helix</keyword>
<dbReference type="InterPro" id="IPR011712">
    <property type="entry name" value="Sig_transdc_His_kin_sub3_dim/P"/>
</dbReference>
<dbReference type="Pfam" id="PF02518">
    <property type="entry name" value="HATPase_c"/>
    <property type="match status" value="1"/>
</dbReference>
<feature type="compositionally biased region" description="Low complexity" evidence="9">
    <location>
        <begin position="364"/>
        <end position="380"/>
    </location>
</feature>
<evidence type="ECO:0000259" key="12">
    <source>
        <dbReference type="Pfam" id="PF07730"/>
    </source>
</evidence>
<dbReference type="GO" id="GO:0000155">
    <property type="term" value="F:phosphorelay sensor kinase activity"/>
    <property type="evidence" value="ECO:0007669"/>
    <property type="project" value="InterPro"/>
</dbReference>
<evidence type="ECO:0000256" key="7">
    <source>
        <dbReference type="ARBA" id="ARBA00022840"/>
    </source>
</evidence>
<dbReference type="InterPro" id="IPR036890">
    <property type="entry name" value="HATPase_C_sf"/>
</dbReference>
<evidence type="ECO:0000259" key="11">
    <source>
        <dbReference type="Pfam" id="PF02518"/>
    </source>
</evidence>
<feature type="domain" description="Histidine kinase/HSP90-like ATPase" evidence="11">
    <location>
        <begin position="324"/>
        <end position="418"/>
    </location>
</feature>